<dbReference type="Proteomes" id="UP000295455">
    <property type="component" value="Unassembled WGS sequence"/>
</dbReference>
<feature type="transmembrane region" description="Helical" evidence="1">
    <location>
        <begin position="119"/>
        <end position="143"/>
    </location>
</feature>
<evidence type="ECO:0000256" key="1">
    <source>
        <dbReference type="SAM" id="Phobius"/>
    </source>
</evidence>
<keyword evidence="1" id="KW-0812">Transmembrane</keyword>
<keyword evidence="1" id="KW-1133">Transmembrane helix</keyword>
<sequence>MKWMDKYSFNNKSFVLGFIISLIGSLPLGYLNVIGLQILLEQGGLAVISFILGIIVVEFFVLKTVSFGAKWLVEQKKLLLFIDIFTILFLASISFYFMSNINNENSFSLSQLHLAQYPFILGVLLNGLNAIQWPYWSGIYIYIFRTKKLKTTKKANYIFIIGALIGTGIGMLIFAYAGQYILVENNIEMTHYLNPALGMLFFILASIQIANLFLNKNKMETI</sequence>
<keyword evidence="1" id="KW-0472">Membrane</keyword>
<gene>
    <name evidence="2" type="ORF">EV196_1222</name>
</gene>
<feature type="transmembrane region" description="Helical" evidence="1">
    <location>
        <begin position="14"/>
        <end position="39"/>
    </location>
</feature>
<comment type="caution">
    <text evidence="2">The sequence shown here is derived from an EMBL/GenBank/DDBJ whole genome shotgun (WGS) entry which is preliminary data.</text>
</comment>
<reference evidence="2 3" key="1">
    <citation type="submission" date="2019-03" db="EMBL/GenBank/DDBJ databases">
        <title>Genomic Encyclopedia of Type Strains, Phase IV (KMG-IV): sequencing the most valuable type-strain genomes for metagenomic binning, comparative biology and taxonomic classification.</title>
        <authorList>
            <person name="Goeker M."/>
        </authorList>
    </citation>
    <scope>NUCLEOTIDE SEQUENCE [LARGE SCALE GENOMIC DNA]</scope>
    <source>
        <strain evidence="2 3">DSM 18792</strain>
    </source>
</reference>
<feature type="transmembrane region" description="Helical" evidence="1">
    <location>
        <begin position="196"/>
        <end position="214"/>
    </location>
</feature>
<feature type="transmembrane region" description="Helical" evidence="1">
    <location>
        <begin position="155"/>
        <end position="176"/>
    </location>
</feature>
<dbReference type="EMBL" id="SLUP01000022">
    <property type="protein sequence ID" value="TCL61961.1"/>
    <property type="molecule type" value="Genomic_DNA"/>
</dbReference>
<feature type="transmembrane region" description="Helical" evidence="1">
    <location>
        <begin position="45"/>
        <end position="66"/>
    </location>
</feature>
<keyword evidence="3" id="KW-1185">Reference proteome</keyword>
<evidence type="ECO:0008006" key="4">
    <source>
        <dbReference type="Google" id="ProtNLM"/>
    </source>
</evidence>
<evidence type="ECO:0000313" key="2">
    <source>
        <dbReference type="EMBL" id="TCL61961.1"/>
    </source>
</evidence>
<protein>
    <recommendedName>
        <fullName evidence="4">Threonine/homoserine/homoserine lactone efflux protein</fullName>
    </recommendedName>
</protein>
<proteinExistence type="predicted"/>
<accession>A0A4R1R8H6</accession>
<name>A0A4R1R8H6_9FLAO</name>
<feature type="transmembrane region" description="Helical" evidence="1">
    <location>
        <begin position="78"/>
        <end position="99"/>
    </location>
</feature>
<dbReference type="AlphaFoldDB" id="A0A4R1R8H6"/>
<dbReference type="OrthoDB" id="9342487at2"/>
<evidence type="ECO:0000313" key="3">
    <source>
        <dbReference type="Proteomes" id="UP000295455"/>
    </source>
</evidence>
<organism evidence="2 3">
    <name type="scientific">Mariniflexile fucanivorans</name>
    <dbReference type="NCBI Taxonomy" id="264023"/>
    <lineage>
        <taxon>Bacteria</taxon>
        <taxon>Pseudomonadati</taxon>
        <taxon>Bacteroidota</taxon>
        <taxon>Flavobacteriia</taxon>
        <taxon>Flavobacteriales</taxon>
        <taxon>Flavobacteriaceae</taxon>
        <taxon>Mariniflexile</taxon>
    </lineage>
</organism>
<dbReference type="RefSeq" id="WP_132219502.1">
    <property type="nucleotide sequence ID" value="NZ_SLUP01000022.1"/>
</dbReference>